<proteinExistence type="predicted"/>
<dbReference type="Proteomes" id="UP000586095">
    <property type="component" value="Unassembled WGS sequence"/>
</dbReference>
<keyword evidence="3" id="KW-0472">Membrane</keyword>
<feature type="chain" id="PRO_5033013308" evidence="6">
    <location>
        <begin position="33"/>
        <end position="453"/>
    </location>
</feature>
<evidence type="ECO:0000313" key="7">
    <source>
        <dbReference type="EMBL" id="NYD28220.1"/>
    </source>
</evidence>
<dbReference type="AlphaFoldDB" id="A0A852RH96"/>
<comment type="caution">
    <text evidence="7">The sequence shown here is derived from an EMBL/GenBank/DDBJ whole genome shotgun (WGS) entry which is preliminary data.</text>
</comment>
<evidence type="ECO:0000256" key="6">
    <source>
        <dbReference type="SAM" id="SignalP"/>
    </source>
</evidence>
<dbReference type="EMBL" id="JACCBD010000001">
    <property type="protein sequence ID" value="NYD28220.1"/>
    <property type="molecule type" value="Genomic_DNA"/>
</dbReference>
<evidence type="ECO:0000256" key="5">
    <source>
        <dbReference type="ARBA" id="ARBA00023288"/>
    </source>
</evidence>
<gene>
    <name evidence="7" type="ORF">BJ960_003023</name>
</gene>
<keyword evidence="2 6" id="KW-0732">Signal</keyword>
<dbReference type="PROSITE" id="PS51257">
    <property type="entry name" value="PROKAR_LIPOPROTEIN"/>
    <property type="match status" value="1"/>
</dbReference>
<evidence type="ECO:0000313" key="8">
    <source>
        <dbReference type="Proteomes" id="UP000586095"/>
    </source>
</evidence>
<dbReference type="Gene3D" id="3.40.190.10">
    <property type="entry name" value="Periplasmic binding protein-like II"/>
    <property type="match status" value="1"/>
</dbReference>
<sequence>MPKQTLSRRTPFLAVGGVLLAGALALTGCASGASGGAEESEFGFAAAEQVADSPITVWVDASREPAIAAFREAHPDIPVEYEVYDGNAGGSGTFQTKVALMDQSGEGWPDVVFSSQQNDAIWASQETNGVQPYAAPLNRGLLSDEFLAGFAAGSLDYGTVDGTVYGLRNDLAQVVTYYNQDLLDQFGYEVPTTWEEYGELGDKLAKEHPGYILGSLGDAFMTYVYYGGTESPVFQADGTEFSADTSDPNAQKITKILDGMLENGTIVQDSFFSATFADKYADKIVALPGPVWYTGAIFQGALEVPAGEIGVAAPLKWEDGDVATGNVGGGIWYASSHSKNLAAVREFLTFVTSAPEFQVEASAAYPAYTSAAEGWLAKLEETGYFVNGDFKEVMTSAADSIWSGWSVTKWSPETAWATVVIPGIAEGKTIESLLPAWEEKLKNEATVNGYTVK</sequence>
<name>A0A852RH96_9MICO</name>
<keyword evidence="4" id="KW-0564">Palmitate</keyword>
<reference evidence="7 8" key="1">
    <citation type="submission" date="2020-07" db="EMBL/GenBank/DDBJ databases">
        <title>Sequencing the genomes of 1000 actinobacteria strains.</title>
        <authorList>
            <person name="Klenk H.-P."/>
        </authorList>
    </citation>
    <scope>NUCLEOTIDE SEQUENCE [LARGE SCALE GENOMIC DNA]</scope>
    <source>
        <strain evidence="7 8">DSM 17380</strain>
    </source>
</reference>
<keyword evidence="1" id="KW-1003">Cell membrane</keyword>
<dbReference type="SUPFAM" id="SSF53850">
    <property type="entry name" value="Periplasmic binding protein-like II"/>
    <property type="match status" value="1"/>
</dbReference>
<organism evidence="7 8">
    <name type="scientific">Leucobacter aridicollis</name>
    <dbReference type="NCBI Taxonomy" id="283878"/>
    <lineage>
        <taxon>Bacteria</taxon>
        <taxon>Bacillati</taxon>
        <taxon>Actinomycetota</taxon>
        <taxon>Actinomycetes</taxon>
        <taxon>Micrococcales</taxon>
        <taxon>Microbacteriaceae</taxon>
        <taxon>Leucobacter</taxon>
    </lineage>
</organism>
<keyword evidence="8" id="KW-1185">Reference proteome</keyword>
<accession>A0A852RH96</accession>
<keyword evidence="5" id="KW-0449">Lipoprotein</keyword>
<dbReference type="PANTHER" id="PTHR43649:SF33">
    <property type="entry name" value="POLYGALACTURONAN_RHAMNOGALACTURONAN-BINDING PROTEIN YTCQ"/>
    <property type="match status" value="1"/>
</dbReference>
<keyword evidence="7" id="KW-0762">Sugar transport</keyword>
<keyword evidence="7" id="KW-0813">Transport</keyword>
<evidence type="ECO:0000256" key="1">
    <source>
        <dbReference type="ARBA" id="ARBA00022475"/>
    </source>
</evidence>
<protein>
    <submittedName>
        <fullName evidence="7">Multiple sugar transport system substrate-binding protein</fullName>
    </submittedName>
</protein>
<dbReference type="InterPro" id="IPR006059">
    <property type="entry name" value="SBP"/>
</dbReference>
<evidence type="ECO:0000256" key="2">
    <source>
        <dbReference type="ARBA" id="ARBA00022729"/>
    </source>
</evidence>
<evidence type="ECO:0000256" key="3">
    <source>
        <dbReference type="ARBA" id="ARBA00023136"/>
    </source>
</evidence>
<dbReference type="Pfam" id="PF01547">
    <property type="entry name" value="SBP_bac_1"/>
    <property type="match status" value="1"/>
</dbReference>
<dbReference type="InterPro" id="IPR050490">
    <property type="entry name" value="Bact_solute-bd_prot1"/>
</dbReference>
<feature type="signal peptide" evidence="6">
    <location>
        <begin position="1"/>
        <end position="32"/>
    </location>
</feature>
<evidence type="ECO:0000256" key="4">
    <source>
        <dbReference type="ARBA" id="ARBA00023139"/>
    </source>
</evidence>
<dbReference type="RefSeq" id="WP_185987902.1">
    <property type="nucleotide sequence ID" value="NZ_BAAALZ010000006.1"/>
</dbReference>
<dbReference type="PANTHER" id="PTHR43649">
    <property type="entry name" value="ARABINOSE-BINDING PROTEIN-RELATED"/>
    <property type="match status" value="1"/>
</dbReference>